<evidence type="ECO:0000256" key="5">
    <source>
        <dbReference type="RuleBase" id="RU362076"/>
    </source>
</evidence>
<keyword evidence="3 5" id="KW-1005">Bacterial flagellum biogenesis</keyword>
<evidence type="ECO:0000256" key="4">
    <source>
        <dbReference type="ARBA" id="ARBA00024746"/>
    </source>
</evidence>
<reference evidence="10" key="1">
    <citation type="submission" date="2020-03" db="EMBL/GenBank/DDBJ databases">
        <title>Complete genome sequence of sulfur-oxidizing bacterium skT11.</title>
        <authorList>
            <person name="Kanda M."/>
            <person name="Kojima H."/>
            <person name="Fukui M."/>
        </authorList>
    </citation>
    <scope>NUCLEOTIDE SEQUENCE [LARGE SCALE GENOMIC DNA]</scope>
    <source>
        <strain evidence="10">skT11</strain>
    </source>
</reference>
<comment type="function">
    <text evidence="4 5">Required for flagellar hook formation. May act as a scaffolding protein.</text>
</comment>
<dbReference type="Gene3D" id="2.60.40.4070">
    <property type="match status" value="1"/>
</dbReference>
<dbReference type="InterPro" id="IPR025963">
    <property type="entry name" value="FLgD_Tudor"/>
</dbReference>
<name>A0A6F8VC43_9PROT</name>
<protein>
    <recommendedName>
        <fullName evidence="2 5">Basal-body rod modification protein FlgD</fullName>
    </recommendedName>
</protein>
<dbReference type="InterPro" id="IPR025965">
    <property type="entry name" value="FlgD/Vpr_Ig-like"/>
</dbReference>
<evidence type="ECO:0000313" key="9">
    <source>
        <dbReference type="EMBL" id="BCB26711.1"/>
    </source>
</evidence>
<dbReference type="KEGG" id="slac:SKTS_15970"/>
<evidence type="ECO:0000256" key="6">
    <source>
        <dbReference type="SAM" id="MobiDB-lite"/>
    </source>
</evidence>
<keyword evidence="10" id="KW-1185">Reference proteome</keyword>
<evidence type="ECO:0000259" key="7">
    <source>
        <dbReference type="Pfam" id="PF13860"/>
    </source>
</evidence>
<organism evidence="9 10">
    <name type="scientific">Sulfurimicrobium lacus</name>
    <dbReference type="NCBI Taxonomy" id="2715678"/>
    <lineage>
        <taxon>Bacteria</taxon>
        <taxon>Pseudomonadati</taxon>
        <taxon>Pseudomonadota</taxon>
        <taxon>Betaproteobacteria</taxon>
        <taxon>Nitrosomonadales</taxon>
        <taxon>Sulfuricellaceae</taxon>
        <taxon>Sulfurimicrobium</taxon>
    </lineage>
</organism>
<feature type="domain" description="FlgD Tudor-like" evidence="8">
    <location>
        <begin position="81"/>
        <end position="214"/>
    </location>
</feature>
<feature type="compositionally biased region" description="Low complexity" evidence="6">
    <location>
        <begin position="1"/>
        <end position="21"/>
    </location>
</feature>
<evidence type="ECO:0000256" key="2">
    <source>
        <dbReference type="ARBA" id="ARBA00016013"/>
    </source>
</evidence>
<proteinExistence type="inferred from homology"/>
<dbReference type="AlphaFoldDB" id="A0A6F8VC43"/>
<dbReference type="Gene3D" id="2.30.30.910">
    <property type="match status" value="1"/>
</dbReference>
<comment type="similarity">
    <text evidence="1 5">Belongs to the FlgD family.</text>
</comment>
<gene>
    <name evidence="9" type="primary">flgD</name>
    <name evidence="9" type="ORF">SKTS_15970</name>
</gene>
<evidence type="ECO:0000313" key="10">
    <source>
        <dbReference type="Proteomes" id="UP000502260"/>
    </source>
</evidence>
<dbReference type="EMBL" id="AP022853">
    <property type="protein sequence ID" value="BCB26711.1"/>
    <property type="molecule type" value="Genomic_DNA"/>
</dbReference>
<dbReference type="Proteomes" id="UP000502260">
    <property type="component" value="Chromosome"/>
</dbReference>
<evidence type="ECO:0000256" key="3">
    <source>
        <dbReference type="ARBA" id="ARBA00022795"/>
    </source>
</evidence>
<feature type="domain" description="FlgD/Vpr Ig-like" evidence="7">
    <location>
        <begin position="98"/>
        <end position="174"/>
    </location>
</feature>
<dbReference type="Pfam" id="PF13860">
    <property type="entry name" value="FlgD_ig"/>
    <property type="match status" value="1"/>
</dbReference>
<evidence type="ECO:0000256" key="1">
    <source>
        <dbReference type="ARBA" id="ARBA00010577"/>
    </source>
</evidence>
<dbReference type="Pfam" id="PF13861">
    <property type="entry name" value="FLgD_tudor"/>
    <property type="match status" value="1"/>
</dbReference>
<evidence type="ECO:0000259" key="8">
    <source>
        <dbReference type="Pfam" id="PF13861"/>
    </source>
</evidence>
<dbReference type="RefSeq" id="WP_173062978.1">
    <property type="nucleotide sequence ID" value="NZ_AP022853.1"/>
</dbReference>
<accession>A0A6F8VC43</accession>
<feature type="region of interest" description="Disordered" evidence="6">
    <location>
        <begin position="1"/>
        <end position="22"/>
    </location>
</feature>
<sequence>MATVNSVTTGTSTAPTAASTAKETEDRFLKLLVTQMKNQDPLNPLDNAQVTSQMAQLSTVTGINKLNDTVNALSSSFMAGQTLQAASLVGRGVMVPGKQLELSGGAAFGGVDLTQAVDSLTVNIKDASGAVIHSADLGAQKAAGTVPFQWDGTTDSGAVAPDGSYTFEVTAMQAGKKVDATALAVGQVASVSLGAQGATLNVVGLGPVTLSQVKQIL</sequence>
<dbReference type="Pfam" id="PF03963">
    <property type="entry name" value="FlgD"/>
    <property type="match status" value="1"/>
</dbReference>
<dbReference type="InterPro" id="IPR005648">
    <property type="entry name" value="FlgD"/>
</dbReference>
<dbReference type="GO" id="GO:0044781">
    <property type="term" value="P:bacterial-type flagellum organization"/>
    <property type="evidence" value="ECO:0007669"/>
    <property type="project" value="UniProtKB-UniRule"/>
</dbReference>
<dbReference type="NCBIfam" id="NF005176">
    <property type="entry name" value="PRK06655.1-1"/>
    <property type="match status" value="1"/>
</dbReference>